<dbReference type="PANTHER" id="PTHR42951">
    <property type="entry name" value="METALLO-BETA-LACTAMASE DOMAIN-CONTAINING"/>
    <property type="match status" value="1"/>
</dbReference>
<protein>
    <submittedName>
        <fullName evidence="4">Quinoprotein relay system zinc metallohydrolase 1</fullName>
    </submittedName>
</protein>
<dbReference type="InterPro" id="IPR001279">
    <property type="entry name" value="Metallo-B-lactamas"/>
</dbReference>
<dbReference type="InterPro" id="IPR030811">
    <property type="entry name" value="SoxH-rel_PQQ_1"/>
</dbReference>
<evidence type="ECO:0000313" key="5">
    <source>
        <dbReference type="EMBL" id="MDP2522314.1"/>
    </source>
</evidence>
<dbReference type="EMBL" id="JAUOPG010000004">
    <property type="protein sequence ID" value="MDO6453543.1"/>
    <property type="molecule type" value="Genomic_DNA"/>
</dbReference>
<comment type="caution">
    <text evidence="4">The sequence shown here is derived from an EMBL/GenBank/DDBJ whole genome shotgun (WGS) entry which is preliminary data.</text>
</comment>
<organism evidence="4 6">
    <name type="scientific">Neptunomonas phycophila</name>
    <dbReference type="NCBI Taxonomy" id="1572645"/>
    <lineage>
        <taxon>Bacteria</taxon>
        <taxon>Pseudomonadati</taxon>
        <taxon>Pseudomonadota</taxon>
        <taxon>Gammaproteobacteria</taxon>
        <taxon>Oceanospirillales</taxon>
        <taxon>Oceanospirillaceae</taxon>
        <taxon>Neptunomonas</taxon>
    </lineage>
</organism>
<feature type="domain" description="Metallo-beta-lactamase" evidence="3">
    <location>
        <begin position="60"/>
        <end position="241"/>
    </location>
</feature>
<reference evidence="4" key="1">
    <citation type="submission" date="2023-07" db="EMBL/GenBank/DDBJ databases">
        <title>Genome content predicts the carbon catabolic preferences of heterotrophic bacteria.</title>
        <authorList>
            <person name="Gralka M."/>
        </authorList>
    </citation>
    <scope>NUCLEOTIDE SEQUENCE</scope>
    <source>
        <strain evidence="5">5G01</strain>
        <strain evidence="4">I2M16</strain>
    </source>
</reference>
<name>A0AAW7XJI6_9GAMM</name>
<dbReference type="Proteomes" id="UP001177341">
    <property type="component" value="Unassembled WGS sequence"/>
</dbReference>
<dbReference type="CDD" id="cd16282">
    <property type="entry name" value="metallo-hydrolase-like_MBL-fold"/>
    <property type="match status" value="1"/>
</dbReference>
<gene>
    <name evidence="4" type="ORF">Q4490_08195</name>
    <name evidence="5" type="ORF">Q8W30_06975</name>
</gene>
<dbReference type="SUPFAM" id="SSF56281">
    <property type="entry name" value="Metallo-hydrolase/oxidoreductase"/>
    <property type="match status" value="1"/>
</dbReference>
<evidence type="ECO:0000313" key="7">
    <source>
        <dbReference type="Proteomes" id="UP001177341"/>
    </source>
</evidence>
<proteinExistence type="inferred from homology"/>
<evidence type="ECO:0000313" key="6">
    <source>
        <dbReference type="Proteomes" id="UP001169862"/>
    </source>
</evidence>
<dbReference type="NCBIfam" id="TIGR04558">
    <property type="entry name" value="SoxH_rel_PQQ_1"/>
    <property type="match status" value="1"/>
</dbReference>
<dbReference type="GO" id="GO:0017001">
    <property type="term" value="P:antibiotic catabolic process"/>
    <property type="evidence" value="ECO:0007669"/>
    <property type="project" value="UniProtKB-ARBA"/>
</dbReference>
<feature type="chain" id="PRO_5043970100" evidence="2">
    <location>
        <begin position="27"/>
        <end position="313"/>
    </location>
</feature>
<dbReference type="Gene3D" id="3.60.15.10">
    <property type="entry name" value="Ribonuclease Z/Hydroxyacylglutathione hydrolase-like"/>
    <property type="match status" value="1"/>
</dbReference>
<keyword evidence="7" id="KW-1185">Reference proteome</keyword>
<evidence type="ECO:0000259" key="3">
    <source>
        <dbReference type="SMART" id="SM00849"/>
    </source>
</evidence>
<dbReference type="PANTHER" id="PTHR42951:SF4">
    <property type="entry name" value="ACYL-COENZYME A THIOESTERASE MBLAC2"/>
    <property type="match status" value="1"/>
</dbReference>
<sequence length="313" mass="34571">MAINKAAGRFLGLICCLFWVSTAATASSLSYELTPRLIAKDTWLLQGKLEDFSRDNGANIVNTAFIVTSEGVVVIDSGPSKRYAQAFRRAIASVTDQPVTDVFITHHHPDHFLGNQAFADVNIWALPTTGRLIAEQGNVFAENMYRLAGDWMRGTEVLMPNKPLDQTAMTIGDHRFRFLSLEGHTGADLAILDETTGTLFAGDLVFYQRALTTPHTPGIDQWLADLDKLAALEVALIVPGHGPVDAKGKSIEQMRAYLVWLDKTLTQAAFEGLSMNEVMKIPTEPEFADIALTQYEFIRTVFHLYAGYEEAAF</sequence>
<dbReference type="InterPro" id="IPR036866">
    <property type="entry name" value="RibonucZ/Hydroxyglut_hydro"/>
</dbReference>
<evidence type="ECO:0000256" key="2">
    <source>
        <dbReference type="SAM" id="SignalP"/>
    </source>
</evidence>
<evidence type="ECO:0000256" key="1">
    <source>
        <dbReference type="ARBA" id="ARBA00005250"/>
    </source>
</evidence>
<dbReference type="Proteomes" id="UP001169862">
    <property type="component" value="Unassembled WGS sequence"/>
</dbReference>
<evidence type="ECO:0000313" key="4">
    <source>
        <dbReference type="EMBL" id="MDO6453543.1"/>
    </source>
</evidence>
<accession>A0AAW7XJI6</accession>
<dbReference type="AlphaFoldDB" id="A0AAW7XJI6"/>
<comment type="similarity">
    <text evidence="1">Belongs to the metallo-beta-lactamase superfamily. Class-B beta-lactamase family.</text>
</comment>
<dbReference type="Pfam" id="PF00753">
    <property type="entry name" value="Lactamase_B"/>
    <property type="match status" value="1"/>
</dbReference>
<dbReference type="InterPro" id="IPR050855">
    <property type="entry name" value="NDM-1-like"/>
</dbReference>
<dbReference type="SMART" id="SM00849">
    <property type="entry name" value="Lactamase_B"/>
    <property type="match status" value="1"/>
</dbReference>
<feature type="signal peptide" evidence="2">
    <location>
        <begin position="1"/>
        <end position="26"/>
    </location>
</feature>
<dbReference type="EMBL" id="JAUYVO010000004">
    <property type="protein sequence ID" value="MDP2522314.1"/>
    <property type="molecule type" value="Genomic_DNA"/>
</dbReference>
<keyword evidence="2" id="KW-0732">Signal</keyword>
<dbReference type="RefSeq" id="WP_303549827.1">
    <property type="nucleotide sequence ID" value="NZ_JAUOPG010000004.1"/>
</dbReference>